<feature type="domain" description="Amidohydrolase-related" evidence="7">
    <location>
        <begin position="78"/>
        <end position="362"/>
    </location>
</feature>
<feature type="domain" description="Adenine deaminase C-terminal" evidence="8">
    <location>
        <begin position="419"/>
        <end position="574"/>
    </location>
</feature>
<dbReference type="Gene3D" id="3.20.20.140">
    <property type="entry name" value="Metal-dependent hydrolases"/>
    <property type="match status" value="1"/>
</dbReference>
<proteinExistence type="inferred from homology"/>
<comment type="caution">
    <text evidence="9">The sequence shown here is derived from an EMBL/GenBank/DDBJ whole genome shotgun (WGS) entry which is preliminary data.</text>
</comment>
<comment type="similarity">
    <text evidence="1 6">Belongs to the metallo-dependent hydrolases superfamily. Adenine deaminase family.</text>
</comment>
<keyword evidence="4 6" id="KW-0464">Manganese</keyword>
<evidence type="ECO:0000256" key="1">
    <source>
        <dbReference type="ARBA" id="ARBA00006773"/>
    </source>
</evidence>
<dbReference type="EMBL" id="DVFK01000064">
    <property type="protein sequence ID" value="HIQ67739.1"/>
    <property type="molecule type" value="Genomic_DNA"/>
</dbReference>
<evidence type="ECO:0000256" key="4">
    <source>
        <dbReference type="ARBA" id="ARBA00023211"/>
    </source>
</evidence>
<dbReference type="InterPro" id="IPR032466">
    <property type="entry name" value="Metal_Hydrolase"/>
</dbReference>
<comment type="catalytic activity">
    <reaction evidence="5 6">
        <text>adenine + H2O + H(+) = hypoxanthine + NH4(+)</text>
        <dbReference type="Rhea" id="RHEA:23688"/>
        <dbReference type="ChEBI" id="CHEBI:15377"/>
        <dbReference type="ChEBI" id="CHEBI:15378"/>
        <dbReference type="ChEBI" id="CHEBI:16708"/>
        <dbReference type="ChEBI" id="CHEBI:17368"/>
        <dbReference type="ChEBI" id="CHEBI:28938"/>
        <dbReference type="EC" id="3.5.4.2"/>
    </reaction>
</comment>
<dbReference type="Pfam" id="PF13382">
    <property type="entry name" value="Adenine_deam_C"/>
    <property type="match status" value="1"/>
</dbReference>
<organism evidence="9 10">
    <name type="scientific">Candidatus Faecousia excrementigallinarum</name>
    <dbReference type="NCBI Taxonomy" id="2840806"/>
    <lineage>
        <taxon>Bacteria</taxon>
        <taxon>Bacillati</taxon>
        <taxon>Bacillota</taxon>
        <taxon>Clostridia</taxon>
        <taxon>Eubacteriales</taxon>
        <taxon>Oscillospiraceae</taxon>
        <taxon>Faecousia</taxon>
    </lineage>
</organism>
<dbReference type="HAMAP" id="MF_01518">
    <property type="entry name" value="Adenine_deamin"/>
    <property type="match status" value="1"/>
</dbReference>
<comment type="cofactor">
    <cofactor evidence="6">
        <name>Mn(2+)</name>
        <dbReference type="ChEBI" id="CHEBI:29035"/>
    </cofactor>
</comment>
<evidence type="ECO:0000256" key="5">
    <source>
        <dbReference type="ARBA" id="ARBA00047720"/>
    </source>
</evidence>
<dbReference type="InterPro" id="IPR026912">
    <property type="entry name" value="Adenine_deam_C"/>
</dbReference>
<dbReference type="InterPro" id="IPR011059">
    <property type="entry name" value="Metal-dep_hydrolase_composite"/>
</dbReference>
<keyword evidence="3 6" id="KW-0378">Hydrolase</keyword>
<dbReference type="GO" id="GO:0006146">
    <property type="term" value="P:adenine catabolic process"/>
    <property type="evidence" value="ECO:0007669"/>
    <property type="project" value="InterPro"/>
</dbReference>
<dbReference type="InterPro" id="IPR006680">
    <property type="entry name" value="Amidohydro-rel"/>
</dbReference>
<sequence>MAYKETWSGKISRKLVKKQRIIDVAAGRQKADLVLKNATYVNVFSGLLETEDIAVAEGLIVGLGEYDGIQEVDMTGKVVCPGFIDAHIHLESSLVSPGEFVRAVVPHGTTTVITDPHEITNVMGTDGIDYMLEATEGLPVDVQFMIPSCVPASPLDESGANLDYRDVDSFFDHPRVLGLAEMMNYPGVVAGDGSTVSKIVASQAHHKKIDGHAPGLSGKDLNAYISAGVYSDHECADMENAMEKLRRGQFIMIREGTAAKNLEALIPLLRSSQLASRCMFCTDDKHPSDLLEKGHIDYICRQAVAMGADPIVTVQVACLHAARYFLLNNRGAIAPGYLADFAIVEDLKDFHVVSVYKKGKLVYGDGQVIPFSPAPMSPYLAEKARDTFHLPRLIPEDFANHRPRGVIGMLPGQILTQDKGYASEVDVGQDILKMAVVERHKNTGHIGICYLKGYGLTAGAVATSVSHDSHNIICVGANDADMAFACNQIVKNHGGIVVVKDGKVLAELPLEIAGVMSDQPLTAVNEALERAKDAAYTLGVSRDIDPFMTLSFMGLPVIPALRLTTRGVVDVLTQQFI</sequence>
<evidence type="ECO:0000259" key="8">
    <source>
        <dbReference type="Pfam" id="PF13382"/>
    </source>
</evidence>
<dbReference type="CDD" id="cd01295">
    <property type="entry name" value="AdeC"/>
    <property type="match status" value="1"/>
</dbReference>
<dbReference type="EC" id="3.5.4.2" evidence="2 6"/>
<dbReference type="Pfam" id="PF01979">
    <property type="entry name" value="Amidohydro_1"/>
    <property type="match status" value="1"/>
</dbReference>
<reference evidence="9" key="1">
    <citation type="submission" date="2020-10" db="EMBL/GenBank/DDBJ databases">
        <authorList>
            <person name="Gilroy R."/>
        </authorList>
    </citation>
    <scope>NUCLEOTIDE SEQUENCE</scope>
    <source>
        <strain evidence="9">13361</strain>
    </source>
</reference>
<evidence type="ECO:0000313" key="9">
    <source>
        <dbReference type="EMBL" id="HIQ67739.1"/>
    </source>
</evidence>
<dbReference type="NCBIfam" id="TIGR01178">
    <property type="entry name" value="ade"/>
    <property type="match status" value="1"/>
</dbReference>
<dbReference type="Gene3D" id="2.30.40.10">
    <property type="entry name" value="Urease, subunit C, domain 1"/>
    <property type="match status" value="1"/>
</dbReference>
<evidence type="ECO:0000256" key="3">
    <source>
        <dbReference type="ARBA" id="ARBA00022801"/>
    </source>
</evidence>
<dbReference type="Proteomes" id="UP000886796">
    <property type="component" value="Unassembled WGS sequence"/>
</dbReference>
<evidence type="ECO:0000256" key="2">
    <source>
        <dbReference type="ARBA" id="ARBA00012782"/>
    </source>
</evidence>
<dbReference type="PANTHER" id="PTHR11113:SF2">
    <property type="entry name" value="ADENINE DEAMINASE"/>
    <property type="match status" value="1"/>
</dbReference>
<evidence type="ECO:0000259" key="7">
    <source>
        <dbReference type="Pfam" id="PF01979"/>
    </source>
</evidence>
<dbReference type="InterPro" id="IPR006679">
    <property type="entry name" value="Adenine_deam"/>
</dbReference>
<evidence type="ECO:0000256" key="6">
    <source>
        <dbReference type="HAMAP-Rule" id="MF_01518"/>
    </source>
</evidence>
<gene>
    <name evidence="6 9" type="primary">ade</name>
    <name evidence="9" type="ORF">IAB74_04415</name>
</gene>
<accession>A0A9D0Z232</accession>
<protein>
    <recommendedName>
        <fullName evidence="2 6">Adenine deaminase</fullName>
        <shortName evidence="6">Adenase</shortName>
        <shortName evidence="6">Adenine aminase</shortName>
        <ecNumber evidence="2 6">3.5.4.2</ecNumber>
    </recommendedName>
</protein>
<evidence type="ECO:0000313" key="10">
    <source>
        <dbReference type="Proteomes" id="UP000886796"/>
    </source>
</evidence>
<name>A0A9D0Z232_9FIRM</name>
<dbReference type="PANTHER" id="PTHR11113">
    <property type="entry name" value="N-ACETYLGLUCOSAMINE-6-PHOSPHATE DEACETYLASE"/>
    <property type="match status" value="1"/>
</dbReference>
<dbReference type="SUPFAM" id="SSF51338">
    <property type="entry name" value="Composite domain of metallo-dependent hydrolases"/>
    <property type="match status" value="1"/>
</dbReference>
<dbReference type="GO" id="GO:0000034">
    <property type="term" value="F:adenine deaminase activity"/>
    <property type="evidence" value="ECO:0007669"/>
    <property type="project" value="UniProtKB-UniRule"/>
</dbReference>
<reference evidence="9" key="2">
    <citation type="journal article" date="2021" name="PeerJ">
        <title>Extensive microbial diversity within the chicken gut microbiome revealed by metagenomics and culture.</title>
        <authorList>
            <person name="Gilroy R."/>
            <person name="Ravi A."/>
            <person name="Getino M."/>
            <person name="Pursley I."/>
            <person name="Horton D.L."/>
            <person name="Alikhan N.F."/>
            <person name="Baker D."/>
            <person name="Gharbi K."/>
            <person name="Hall N."/>
            <person name="Watson M."/>
            <person name="Adriaenssens E.M."/>
            <person name="Foster-Nyarko E."/>
            <person name="Jarju S."/>
            <person name="Secka A."/>
            <person name="Antonio M."/>
            <person name="Oren A."/>
            <person name="Chaudhuri R.R."/>
            <person name="La Ragione R."/>
            <person name="Hildebrand F."/>
            <person name="Pallen M.J."/>
        </authorList>
    </citation>
    <scope>NUCLEOTIDE SEQUENCE</scope>
    <source>
        <strain evidence="9">13361</strain>
    </source>
</reference>
<dbReference type="AlphaFoldDB" id="A0A9D0Z232"/>
<dbReference type="SUPFAM" id="SSF51556">
    <property type="entry name" value="Metallo-dependent hydrolases"/>
    <property type="match status" value="1"/>
</dbReference>